<dbReference type="InterPro" id="IPR018247">
    <property type="entry name" value="EF_Hand_1_Ca_BS"/>
</dbReference>
<dbReference type="AlphaFoldDB" id="A0A7S3C092"/>
<organism evidence="4">
    <name type="scientific">Haptolina ericina</name>
    <dbReference type="NCBI Taxonomy" id="156174"/>
    <lineage>
        <taxon>Eukaryota</taxon>
        <taxon>Haptista</taxon>
        <taxon>Haptophyta</taxon>
        <taxon>Prymnesiophyceae</taxon>
        <taxon>Prymnesiales</taxon>
        <taxon>Prymnesiaceae</taxon>
        <taxon>Haptolina</taxon>
    </lineage>
</organism>
<evidence type="ECO:0000259" key="3">
    <source>
        <dbReference type="PROSITE" id="PS50222"/>
    </source>
</evidence>
<dbReference type="Pfam" id="PF13499">
    <property type="entry name" value="EF-hand_7"/>
    <property type="match status" value="1"/>
</dbReference>
<keyword evidence="1" id="KW-0106">Calcium</keyword>
<dbReference type="InterPro" id="IPR008479">
    <property type="entry name" value="DUF760"/>
</dbReference>
<dbReference type="PANTHER" id="PTHR33598:SF4">
    <property type="entry name" value="OS02G0833400 PROTEIN"/>
    <property type="match status" value="1"/>
</dbReference>
<dbReference type="SUPFAM" id="SSF47473">
    <property type="entry name" value="EF-hand"/>
    <property type="match status" value="1"/>
</dbReference>
<dbReference type="PROSITE" id="PS50222">
    <property type="entry name" value="EF_HAND_2"/>
    <property type="match status" value="2"/>
</dbReference>
<accession>A0A7S3C092</accession>
<dbReference type="Gene3D" id="1.10.238.10">
    <property type="entry name" value="EF-hand"/>
    <property type="match status" value="1"/>
</dbReference>
<sequence length="302" mass="33306">MQDAVVSLLGALPPFEFDSQVTTTGDKMAALMLQLQMTGYMLRNAEYVLTLRKVLNLSTRTAAEYREAFDKLDLDGSGFIERNEIEKLLTDVYDGKNVPDFEVDTFIRLFDVNSDGVVSWEEFATTLGVIDLDENPPADPLGLLNLLPAGDEDAPTLSTPTLEGKVKVQLGEGEEIEVEAAAYMEELKTEAQALRRELAKVKKEEQERELALSSSISAYVGSLPESQLKVLTAGISEDVVGAMRMVVEYILKAPGGDRPLSKDESVTIEQEKLQQLCLYQLVLGYNLRESEAKGDADDMIGR</sequence>
<name>A0A7S3C092_9EUKA</name>
<dbReference type="PANTHER" id="PTHR33598">
    <property type="entry name" value="OS02G0833400 PROTEIN"/>
    <property type="match status" value="1"/>
</dbReference>
<dbReference type="GO" id="GO:0005509">
    <property type="term" value="F:calcium ion binding"/>
    <property type="evidence" value="ECO:0007669"/>
    <property type="project" value="InterPro"/>
</dbReference>
<dbReference type="PROSITE" id="PS00018">
    <property type="entry name" value="EF_HAND_1"/>
    <property type="match status" value="2"/>
</dbReference>
<evidence type="ECO:0000256" key="2">
    <source>
        <dbReference type="SAM" id="Coils"/>
    </source>
</evidence>
<proteinExistence type="predicted"/>
<protein>
    <recommendedName>
        <fullName evidence="3">EF-hand domain-containing protein</fullName>
    </recommendedName>
</protein>
<feature type="domain" description="EF-hand" evidence="3">
    <location>
        <begin position="98"/>
        <end position="133"/>
    </location>
</feature>
<feature type="domain" description="EF-hand" evidence="3">
    <location>
        <begin position="60"/>
        <end position="95"/>
    </location>
</feature>
<keyword evidence="2" id="KW-0175">Coiled coil</keyword>
<evidence type="ECO:0000313" key="4">
    <source>
        <dbReference type="EMBL" id="CAE0150441.1"/>
    </source>
</evidence>
<feature type="coiled-coil region" evidence="2">
    <location>
        <begin position="177"/>
        <end position="211"/>
    </location>
</feature>
<dbReference type="SMART" id="SM00054">
    <property type="entry name" value="EFh"/>
    <property type="match status" value="2"/>
</dbReference>
<evidence type="ECO:0000256" key="1">
    <source>
        <dbReference type="ARBA" id="ARBA00022837"/>
    </source>
</evidence>
<gene>
    <name evidence="4" type="ORF">HERI1096_LOCUS38432</name>
</gene>
<dbReference type="CDD" id="cd00051">
    <property type="entry name" value="EFh"/>
    <property type="match status" value="1"/>
</dbReference>
<reference evidence="4" key="1">
    <citation type="submission" date="2021-01" db="EMBL/GenBank/DDBJ databases">
        <authorList>
            <person name="Corre E."/>
            <person name="Pelletier E."/>
            <person name="Niang G."/>
            <person name="Scheremetjew M."/>
            <person name="Finn R."/>
            <person name="Kale V."/>
            <person name="Holt S."/>
            <person name="Cochrane G."/>
            <person name="Meng A."/>
            <person name="Brown T."/>
            <person name="Cohen L."/>
        </authorList>
    </citation>
    <scope>NUCLEOTIDE SEQUENCE</scope>
    <source>
        <strain evidence="4">CCMP281</strain>
    </source>
</reference>
<dbReference type="InterPro" id="IPR002048">
    <property type="entry name" value="EF_hand_dom"/>
</dbReference>
<dbReference type="InterPro" id="IPR011992">
    <property type="entry name" value="EF-hand-dom_pair"/>
</dbReference>
<dbReference type="EMBL" id="HBHX01069587">
    <property type="protein sequence ID" value="CAE0150441.1"/>
    <property type="molecule type" value="Transcribed_RNA"/>
</dbReference>
<dbReference type="Pfam" id="PF05542">
    <property type="entry name" value="DUF760"/>
    <property type="match status" value="2"/>
</dbReference>